<dbReference type="EnsemblPlants" id="LPERR09G02290.1">
    <property type="protein sequence ID" value="LPERR09G02290.1"/>
    <property type="gene ID" value="LPERR09G02290"/>
</dbReference>
<keyword evidence="3" id="KW-1185">Reference proteome</keyword>
<reference evidence="2 3" key="1">
    <citation type="submission" date="2012-08" db="EMBL/GenBank/DDBJ databases">
        <title>Oryza genome evolution.</title>
        <authorList>
            <person name="Wing R.A."/>
        </authorList>
    </citation>
    <scope>NUCLEOTIDE SEQUENCE</scope>
</reference>
<feature type="region of interest" description="Disordered" evidence="1">
    <location>
        <begin position="1"/>
        <end position="106"/>
    </location>
</feature>
<feature type="compositionally biased region" description="Basic and acidic residues" evidence="1">
    <location>
        <begin position="31"/>
        <end position="40"/>
    </location>
</feature>
<evidence type="ECO:0000256" key="1">
    <source>
        <dbReference type="SAM" id="MobiDB-lite"/>
    </source>
</evidence>
<accession>A0A0D9XBW8</accession>
<evidence type="ECO:0000313" key="2">
    <source>
        <dbReference type="EnsemblPlants" id="LPERR09G02290.1"/>
    </source>
</evidence>
<name>A0A0D9XBW8_9ORYZ</name>
<organism evidence="2 3">
    <name type="scientific">Leersia perrieri</name>
    <dbReference type="NCBI Taxonomy" id="77586"/>
    <lineage>
        <taxon>Eukaryota</taxon>
        <taxon>Viridiplantae</taxon>
        <taxon>Streptophyta</taxon>
        <taxon>Embryophyta</taxon>
        <taxon>Tracheophyta</taxon>
        <taxon>Spermatophyta</taxon>
        <taxon>Magnoliopsida</taxon>
        <taxon>Liliopsida</taxon>
        <taxon>Poales</taxon>
        <taxon>Poaceae</taxon>
        <taxon>BOP clade</taxon>
        <taxon>Oryzoideae</taxon>
        <taxon>Oryzeae</taxon>
        <taxon>Oryzinae</taxon>
        <taxon>Leersia</taxon>
    </lineage>
</organism>
<dbReference type="Gramene" id="LPERR09G02290.1">
    <property type="protein sequence ID" value="LPERR09G02290.1"/>
    <property type="gene ID" value="LPERR09G02290"/>
</dbReference>
<reference evidence="3" key="2">
    <citation type="submission" date="2013-12" db="EMBL/GenBank/DDBJ databases">
        <authorList>
            <person name="Yu Y."/>
            <person name="Lee S."/>
            <person name="de Baynast K."/>
            <person name="Wissotski M."/>
            <person name="Liu L."/>
            <person name="Talag J."/>
            <person name="Goicoechea J."/>
            <person name="Angelova A."/>
            <person name="Jetty R."/>
            <person name="Kudrna D."/>
            <person name="Golser W."/>
            <person name="Rivera L."/>
            <person name="Zhang J."/>
            <person name="Wing R."/>
        </authorList>
    </citation>
    <scope>NUCLEOTIDE SEQUENCE</scope>
</reference>
<sequence>MGENNLGASNLSDKTKESMEQSKDNFVGITKNDHIDHPELESSDLQDLGKKDLPNEKEEIAMDTKDVPEETKPKEPKQEDLENKTTSNIGKRTRQDNSGRKTKVSN</sequence>
<feature type="compositionally biased region" description="Basic and acidic residues" evidence="1">
    <location>
        <begin position="47"/>
        <end position="83"/>
    </location>
</feature>
<feature type="compositionally biased region" description="Basic and acidic residues" evidence="1">
    <location>
        <begin position="13"/>
        <end position="23"/>
    </location>
</feature>
<reference evidence="2" key="3">
    <citation type="submission" date="2015-04" db="UniProtKB">
        <authorList>
            <consortium name="EnsemblPlants"/>
        </authorList>
    </citation>
    <scope>IDENTIFICATION</scope>
</reference>
<dbReference type="Proteomes" id="UP000032180">
    <property type="component" value="Chromosome 9"/>
</dbReference>
<protein>
    <submittedName>
        <fullName evidence="2">Uncharacterized protein</fullName>
    </submittedName>
</protein>
<feature type="compositionally biased region" description="Polar residues" evidence="1">
    <location>
        <begin position="1"/>
        <end position="12"/>
    </location>
</feature>
<dbReference type="AlphaFoldDB" id="A0A0D9XBW8"/>
<dbReference type="HOGENOM" id="CLU_144430_0_0_1"/>
<evidence type="ECO:0000313" key="3">
    <source>
        <dbReference type="Proteomes" id="UP000032180"/>
    </source>
</evidence>
<proteinExistence type="predicted"/>